<evidence type="ECO:0000313" key="3">
    <source>
        <dbReference type="Proteomes" id="UP001107558"/>
    </source>
</evidence>
<evidence type="ECO:0000313" key="2">
    <source>
        <dbReference type="EMBL" id="KAG5680894.1"/>
    </source>
</evidence>
<dbReference type="AlphaFoldDB" id="A0A9J6CH25"/>
<protein>
    <submittedName>
        <fullName evidence="2">Uncharacterized protein</fullName>
    </submittedName>
</protein>
<dbReference type="Proteomes" id="UP001107558">
    <property type="component" value="Chromosome 1"/>
</dbReference>
<reference evidence="2" key="1">
    <citation type="submission" date="2021-03" db="EMBL/GenBank/DDBJ databases">
        <title>Chromosome level genome of the anhydrobiotic midge Polypedilum vanderplanki.</title>
        <authorList>
            <person name="Yoshida Y."/>
            <person name="Kikawada T."/>
            <person name="Gusev O."/>
        </authorList>
    </citation>
    <scope>NUCLEOTIDE SEQUENCE</scope>
    <source>
        <strain evidence="2">NIAS01</strain>
        <tissue evidence="2">Whole body or cell culture</tissue>
    </source>
</reference>
<dbReference type="EMBL" id="JADBJN010000001">
    <property type="protein sequence ID" value="KAG5680894.1"/>
    <property type="molecule type" value="Genomic_DNA"/>
</dbReference>
<organism evidence="2 3">
    <name type="scientific">Polypedilum vanderplanki</name>
    <name type="common">Sleeping chironomid midge</name>
    <dbReference type="NCBI Taxonomy" id="319348"/>
    <lineage>
        <taxon>Eukaryota</taxon>
        <taxon>Metazoa</taxon>
        <taxon>Ecdysozoa</taxon>
        <taxon>Arthropoda</taxon>
        <taxon>Hexapoda</taxon>
        <taxon>Insecta</taxon>
        <taxon>Pterygota</taxon>
        <taxon>Neoptera</taxon>
        <taxon>Endopterygota</taxon>
        <taxon>Diptera</taxon>
        <taxon>Nematocera</taxon>
        <taxon>Chironomoidea</taxon>
        <taxon>Chironomidae</taxon>
        <taxon>Chironominae</taxon>
        <taxon>Polypedilum</taxon>
        <taxon>Polypedilum</taxon>
    </lineage>
</organism>
<comment type="caution">
    <text evidence="2">The sequence shown here is derived from an EMBL/GenBank/DDBJ whole genome shotgun (WGS) entry which is preliminary data.</text>
</comment>
<gene>
    <name evidence="2" type="ORF">PVAND_010373</name>
</gene>
<keyword evidence="1" id="KW-0472">Membrane</keyword>
<sequence>MLLILLFVGTIKSKQSLIGLWLVAHAILIFSEFIIQYTIRFGKNSNEYDEETRILKSIELSSDLISFYFICRLNNVLIDEKYLQHHSLNINELKKELDSLKL</sequence>
<name>A0A9J6CH25_POLVA</name>
<proteinExistence type="predicted"/>
<feature type="transmembrane region" description="Helical" evidence="1">
    <location>
        <begin position="20"/>
        <end position="39"/>
    </location>
</feature>
<keyword evidence="1" id="KW-1133">Transmembrane helix</keyword>
<keyword evidence="1" id="KW-0812">Transmembrane</keyword>
<keyword evidence="3" id="KW-1185">Reference proteome</keyword>
<evidence type="ECO:0000256" key="1">
    <source>
        <dbReference type="SAM" id="Phobius"/>
    </source>
</evidence>
<accession>A0A9J6CH25</accession>